<gene>
    <name evidence="2" type="ORF">FF011L_30690</name>
</gene>
<feature type="transmembrane region" description="Helical" evidence="1">
    <location>
        <begin position="12"/>
        <end position="34"/>
    </location>
</feature>
<dbReference type="Proteomes" id="UP000320672">
    <property type="component" value="Chromosome"/>
</dbReference>
<dbReference type="OrthoDB" id="258352at2"/>
<evidence type="ECO:0000313" key="3">
    <source>
        <dbReference type="Proteomes" id="UP000320672"/>
    </source>
</evidence>
<keyword evidence="1" id="KW-1133">Transmembrane helix</keyword>
<proteinExistence type="predicted"/>
<name>A0A517MHC4_9BACT</name>
<keyword evidence="1" id="KW-0472">Membrane</keyword>
<dbReference type="EMBL" id="CP036262">
    <property type="protein sequence ID" value="QDS94290.1"/>
    <property type="molecule type" value="Genomic_DNA"/>
</dbReference>
<keyword evidence="1" id="KW-0812">Transmembrane</keyword>
<dbReference type="AlphaFoldDB" id="A0A517MHC4"/>
<evidence type="ECO:0000313" key="2">
    <source>
        <dbReference type="EMBL" id="QDS94290.1"/>
    </source>
</evidence>
<keyword evidence="3" id="KW-1185">Reference proteome</keyword>
<sequence>MNDESASSSSWLVHQWVIAGIISAGARFVPIPFVDEQVQKRCRRFVVQQTLVAHRSSLTSEDLASFYSTDSGCLGGCLGMVVRAPLKLLLFPIRKIVTIFTSVRGVPLEIMRTVLIGRTLDRYLETGWLSKTTLKEDGLPSRAMQMRTAFEIAYAQMDWRTLRAAMSDALGTVDQWKAAAVSGAQKVFAHNEEAVEQTESIPAIEASANKVQSVLKRSETLALFAEFDHRFDEAIQDLRKNVHP</sequence>
<accession>A0A517MHC4</accession>
<evidence type="ECO:0000256" key="1">
    <source>
        <dbReference type="SAM" id="Phobius"/>
    </source>
</evidence>
<protein>
    <submittedName>
        <fullName evidence="2">Uncharacterized protein</fullName>
    </submittedName>
</protein>
<dbReference type="RefSeq" id="WP_145352311.1">
    <property type="nucleotide sequence ID" value="NZ_CP036262.1"/>
</dbReference>
<dbReference type="KEGG" id="rml:FF011L_30690"/>
<organism evidence="2 3">
    <name type="scientific">Roseimaritima multifibrata</name>
    <dbReference type="NCBI Taxonomy" id="1930274"/>
    <lineage>
        <taxon>Bacteria</taxon>
        <taxon>Pseudomonadati</taxon>
        <taxon>Planctomycetota</taxon>
        <taxon>Planctomycetia</taxon>
        <taxon>Pirellulales</taxon>
        <taxon>Pirellulaceae</taxon>
        <taxon>Roseimaritima</taxon>
    </lineage>
</organism>
<reference evidence="2 3" key="1">
    <citation type="submission" date="2019-02" db="EMBL/GenBank/DDBJ databases">
        <title>Deep-cultivation of Planctomycetes and their phenomic and genomic characterization uncovers novel biology.</title>
        <authorList>
            <person name="Wiegand S."/>
            <person name="Jogler M."/>
            <person name="Boedeker C."/>
            <person name="Pinto D."/>
            <person name="Vollmers J."/>
            <person name="Rivas-Marin E."/>
            <person name="Kohn T."/>
            <person name="Peeters S.H."/>
            <person name="Heuer A."/>
            <person name="Rast P."/>
            <person name="Oberbeckmann S."/>
            <person name="Bunk B."/>
            <person name="Jeske O."/>
            <person name="Meyerdierks A."/>
            <person name="Storesund J.E."/>
            <person name="Kallscheuer N."/>
            <person name="Luecker S."/>
            <person name="Lage O.M."/>
            <person name="Pohl T."/>
            <person name="Merkel B.J."/>
            <person name="Hornburger P."/>
            <person name="Mueller R.-W."/>
            <person name="Bruemmer F."/>
            <person name="Labrenz M."/>
            <person name="Spormann A.M."/>
            <person name="Op den Camp H."/>
            <person name="Overmann J."/>
            <person name="Amann R."/>
            <person name="Jetten M.S.M."/>
            <person name="Mascher T."/>
            <person name="Medema M.H."/>
            <person name="Devos D.P."/>
            <person name="Kaster A.-K."/>
            <person name="Ovreas L."/>
            <person name="Rohde M."/>
            <person name="Galperin M.Y."/>
            <person name="Jogler C."/>
        </authorList>
    </citation>
    <scope>NUCLEOTIDE SEQUENCE [LARGE SCALE GENOMIC DNA]</scope>
    <source>
        <strain evidence="2 3">FF011L</strain>
    </source>
</reference>